<dbReference type="InParanoid" id="F1Z841"/>
<dbReference type="Pfam" id="PF02913">
    <property type="entry name" value="FAD-oxidase_C"/>
    <property type="match status" value="1"/>
</dbReference>
<feature type="domain" description="FAD-binding PCMH-type" evidence="6">
    <location>
        <begin position="71"/>
        <end position="252"/>
    </location>
</feature>
<evidence type="ECO:0000259" key="6">
    <source>
        <dbReference type="PROSITE" id="PS51387"/>
    </source>
</evidence>
<dbReference type="Proteomes" id="UP000004728">
    <property type="component" value="Unassembled WGS sequence"/>
</dbReference>
<proteinExistence type="inferred from homology"/>
<dbReference type="GO" id="GO:0003824">
    <property type="term" value="F:catalytic activity"/>
    <property type="evidence" value="ECO:0007669"/>
    <property type="project" value="InterPro"/>
</dbReference>
<name>F1Z841_9SPHN</name>
<evidence type="ECO:0000256" key="1">
    <source>
        <dbReference type="ARBA" id="ARBA00001974"/>
    </source>
</evidence>
<dbReference type="Gene3D" id="3.30.465.10">
    <property type="match status" value="1"/>
</dbReference>
<dbReference type="FunFam" id="1.10.45.10:FF:000001">
    <property type="entry name" value="D-lactate dehydrogenase mitochondrial"/>
    <property type="match status" value="1"/>
</dbReference>
<dbReference type="InterPro" id="IPR006094">
    <property type="entry name" value="Oxid_FAD_bind_N"/>
</dbReference>
<evidence type="ECO:0000256" key="4">
    <source>
        <dbReference type="ARBA" id="ARBA00022827"/>
    </source>
</evidence>
<evidence type="ECO:0000313" key="7">
    <source>
        <dbReference type="EMBL" id="EGD59183.1"/>
    </source>
</evidence>
<organism evidence="7 8">
    <name type="scientific">Novosphingobium nitrogenifigens DSM 19370</name>
    <dbReference type="NCBI Taxonomy" id="983920"/>
    <lineage>
        <taxon>Bacteria</taxon>
        <taxon>Pseudomonadati</taxon>
        <taxon>Pseudomonadota</taxon>
        <taxon>Alphaproteobacteria</taxon>
        <taxon>Sphingomonadales</taxon>
        <taxon>Sphingomonadaceae</taxon>
        <taxon>Novosphingobium</taxon>
    </lineage>
</organism>
<dbReference type="InterPro" id="IPR016164">
    <property type="entry name" value="FAD-linked_Oxase-like_C"/>
</dbReference>
<protein>
    <submittedName>
        <fullName evidence="7">FAD linked oxidase-like protein</fullName>
    </submittedName>
</protein>
<dbReference type="EMBL" id="AEWJ01000037">
    <property type="protein sequence ID" value="EGD59183.1"/>
    <property type="molecule type" value="Genomic_DNA"/>
</dbReference>
<dbReference type="Gene3D" id="3.30.43.10">
    <property type="entry name" value="Uridine Diphospho-n-acetylenolpyruvylglucosamine Reductase, domain 2"/>
    <property type="match status" value="1"/>
</dbReference>
<comment type="cofactor">
    <cofactor evidence="1">
        <name>FAD</name>
        <dbReference type="ChEBI" id="CHEBI:57692"/>
    </cofactor>
</comment>
<dbReference type="PROSITE" id="PS51387">
    <property type="entry name" value="FAD_PCMH"/>
    <property type="match status" value="1"/>
</dbReference>
<dbReference type="PANTHER" id="PTHR43716">
    <property type="entry name" value="D-2-HYDROXYGLUTARATE DEHYDROGENASE, MITOCHONDRIAL"/>
    <property type="match status" value="1"/>
</dbReference>
<sequence>MPPLGKTLPRHGTLGSESGMTAETTLPQTALPQTAAPAEFLDAAATLLGPKGFTTDADVMAPWLTDWRGRYTGRALGLATPATTGEVAELVRLCGKHGVPIVPQGGNSGMSGGATPDTTGQAILLNLRRMDAIRRIDTTGQLAECEAGVILQTLHEAAERVNLRFPLSLGGKGSATVGGLISTNAGGTQVLRHGSMRAQVLGLEAVLADGSVLNQLIPLKKDNRGFDLKQLLIGSEGTLGIVTAATLKLEPAVAARAVLWAGVPSIQDARKLLLHAQAKAAKALEGFEVLPRHSLEAVLDYLPQARSPLEGAHEWHVLIELVADASDAERLPELAETLLVSAFEEGLVEDATIAANETQAEAFWLLRESISPAERAIGPAMQHDISVPVERMADFMDFAVPFFESEFPGTTAVGFGHLGDGNIHFHVLAPAGSDGPSWEAGDGKAISRKVHDLVTQWGGSISAEHGIGQMKRDELARLGDPAALHVLRAVKAALDPQGLLNPGKLI</sequence>
<comment type="caution">
    <text evidence="7">The sequence shown here is derived from an EMBL/GenBank/DDBJ whole genome shotgun (WGS) entry which is preliminary data.</text>
</comment>
<dbReference type="AlphaFoldDB" id="F1Z841"/>
<feature type="region of interest" description="Disordered" evidence="5">
    <location>
        <begin position="1"/>
        <end position="20"/>
    </location>
</feature>
<dbReference type="InterPro" id="IPR051264">
    <property type="entry name" value="FAD-oxidored/transferase_4"/>
</dbReference>
<dbReference type="InterPro" id="IPR016167">
    <property type="entry name" value="FAD-bd_PCMH_sub1"/>
</dbReference>
<reference evidence="7 8" key="1">
    <citation type="journal article" date="2012" name="J. Bacteriol.">
        <title>Draft Genome Sequence of Novosphingobium nitrogenifigens Y88T.</title>
        <authorList>
            <person name="Strabala T.J."/>
            <person name="Macdonald L."/>
            <person name="Liu V."/>
            <person name="Smit A.M."/>
        </authorList>
    </citation>
    <scope>NUCLEOTIDE SEQUENCE [LARGE SCALE GENOMIC DNA]</scope>
    <source>
        <strain evidence="7 8">DSM 19370</strain>
    </source>
</reference>
<dbReference type="PANTHER" id="PTHR43716:SF2">
    <property type="entry name" value="BLL6224 PROTEIN"/>
    <property type="match status" value="1"/>
</dbReference>
<dbReference type="SUPFAM" id="SSF56176">
    <property type="entry name" value="FAD-binding/transporter-associated domain-like"/>
    <property type="match status" value="1"/>
</dbReference>
<keyword evidence="8" id="KW-1185">Reference proteome</keyword>
<keyword evidence="4" id="KW-0274">FAD</keyword>
<dbReference type="InterPro" id="IPR004113">
    <property type="entry name" value="FAD-bd_oxidored_4_C"/>
</dbReference>
<evidence type="ECO:0000256" key="2">
    <source>
        <dbReference type="ARBA" id="ARBA00008000"/>
    </source>
</evidence>
<dbReference type="GO" id="GO:0022904">
    <property type="term" value="P:respiratory electron transport chain"/>
    <property type="evidence" value="ECO:0007669"/>
    <property type="project" value="TreeGrafter"/>
</dbReference>
<keyword evidence="3" id="KW-0285">Flavoprotein</keyword>
<dbReference type="Gene3D" id="1.10.45.10">
    <property type="entry name" value="Vanillyl-alcohol Oxidase, Chain A, domain 4"/>
    <property type="match status" value="1"/>
</dbReference>
<dbReference type="InterPro" id="IPR016169">
    <property type="entry name" value="FAD-bd_PCMH_sub2"/>
</dbReference>
<gene>
    <name evidence="7" type="ORF">Y88_1245</name>
</gene>
<dbReference type="Gene3D" id="3.30.70.2190">
    <property type="match status" value="1"/>
</dbReference>
<dbReference type="InterPro" id="IPR016171">
    <property type="entry name" value="Vanillyl_alc_oxidase_C-sub2"/>
</dbReference>
<dbReference type="Pfam" id="PF01565">
    <property type="entry name" value="FAD_binding_4"/>
    <property type="match status" value="1"/>
</dbReference>
<dbReference type="SUPFAM" id="SSF55103">
    <property type="entry name" value="FAD-linked oxidases, C-terminal domain"/>
    <property type="match status" value="1"/>
</dbReference>
<dbReference type="InterPro" id="IPR016166">
    <property type="entry name" value="FAD-bd_PCMH"/>
</dbReference>
<evidence type="ECO:0000256" key="3">
    <source>
        <dbReference type="ARBA" id="ARBA00022630"/>
    </source>
</evidence>
<dbReference type="GO" id="GO:0071949">
    <property type="term" value="F:FAD binding"/>
    <property type="evidence" value="ECO:0007669"/>
    <property type="project" value="InterPro"/>
</dbReference>
<dbReference type="InterPro" id="IPR036318">
    <property type="entry name" value="FAD-bd_PCMH-like_sf"/>
</dbReference>
<comment type="similarity">
    <text evidence="2">Belongs to the FAD-binding oxidoreductase/transferase type 4 family.</text>
</comment>
<dbReference type="HOGENOM" id="CLU_017779_4_1_5"/>
<dbReference type="Gene3D" id="3.30.70.2740">
    <property type="match status" value="1"/>
</dbReference>
<dbReference type="STRING" id="983920.Y88_1245"/>
<accession>F1Z841</accession>
<evidence type="ECO:0000256" key="5">
    <source>
        <dbReference type="SAM" id="MobiDB-lite"/>
    </source>
</evidence>
<dbReference type="eggNOG" id="COG0277">
    <property type="taxonomic scope" value="Bacteria"/>
</dbReference>
<evidence type="ECO:0000313" key="8">
    <source>
        <dbReference type="Proteomes" id="UP000004728"/>
    </source>
</evidence>